<dbReference type="Pfam" id="PF20803">
    <property type="entry name" value="PaaX_M"/>
    <property type="match status" value="1"/>
</dbReference>
<feature type="domain" description="Transcriptional repressor PaaX-like central Cas2-like" evidence="1">
    <location>
        <begin position="98"/>
        <end position="173"/>
    </location>
</feature>
<evidence type="ECO:0000259" key="1">
    <source>
        <dbReference type="Pfam" id="PF20803"/>
    </source>
</evidence>
<accession>A0A9D6LRN7</accession>
<protein>
    <recommendedName>
        <fullName evidence="1">Transcriptional repressor PaaX-like central Cas2-like domain-containing protein</fullName>
    </recommendedName>
</protein>
<comment type="caution">
    <text evidence="2">The sequence shown here is derived from an EMBL/GenBank/DDBJ whole genome shotgun (WGS) entry which is preliminary data.</text>
</comment>
<dbReference type="Proteomes" id="UP000808388">
    <property type="component" value="Unassembled WGS sequence"/>
</dbReference>
<dbReference type="InterPro" id="IPR048846">
    <property type="entry name" value="PaaX-like_central"/>
</dbReference>
<dbReference type="EMBL" id="JACQCQ010000009">
    <property type="protein sequence ID" value="MBI3627557.1"/>
    <property type="molecule type" value="Genomic_DNA"/>
</dbReference>
<reference evidence="2" key="1">
    <citation type="submission" date="2020-07" db="EMBL/GenBank/DDBJ databases">
        <title>Huge and variable diversity of episymbiotic CPR bacteria and DPANN archaea in groundwater ecosystems.</title>
        <authorList>
            <person name="He C.Y."/>
            <person name="Keren R."/>
            <person name="Whittaker M."/>
            <person name="Farag I.F."/>
            <person name="Doudna J."/>
            <person name="Cate J.H.D."/>
            <person name="Banfield J.F."/>
        </authorList>
    </citation>
    <scope>NUCLEOTIDE SEQUENCE</scope>
    <source>
        <strain evidence="2">NC_groundwater_972_Pr1_S-0.2um_49_27</strain>
    </source>
</reference>
<evidence type="ECO:0000313" key="3">
    <source>
        <dbReference type="Proteomes" id="UP000808388"/>
    </source>
</evidence>
<dbReference type="Gene3D" id="3.30.70.2650">
    <property type="match status" value="1"/>
</dbReference>
<sequence length="182" mass="21204">MKSKMGPIQSSLLEALSELGTITYAVLTSSRNTKLLRRKLGAYGVPNPAFRRSLEKLKERGYVEFKIIQGEEYLVLSKSGKEKMKSKEVLELKLPRQPKWDKKWRVILFDIPERFKTARRALSFQLRSMGAVPFQKSVFVFPYHCKKEVEFVSNFFGVGPYIRYMEAKIMGDDESLRKHFNL</sequence>
<evidence type="ECO:0000313" key="2">
    <source>
        <dbReference type="EMBL" id="MBI3627557.1"/>
    </source>
</evidence>
<dbReference type="AlphaFoldDB" id="A0A9D6LRN7"/>
<gene>
    <name evidence="2" type="ORF">HY220_02295</name>
</gene>
<name>A0A9D6LRN7_9BACT</name>
<organism evidence="2 3">
    <name type="scientific">Candidatus Sungiibacteriota bacterium</name>
    <dbReference type="NCBI Taxonomy" id="2750080"/>
    <lineage>
        <taxon>Bacteria</taxon>
        <taxon>Candidatus Sungiibacteriota</taxon>
    </lineage>
</organism>
<proteinExistence type="predicted"/>